<dbReference type="InterPro" id="IPR001715">
    <property type="entry name" value="CH_dom"/>
</dbReference>
<evidence type="ECO:0000256" key="2">
    <source>
        <dbReference type="ARBA" id="ARBA00004496"/>
    </source>
</evidence>
<keyword evidence="4" id="KW-0597">Phosphoprotein</keyword>
<dbReference type="SUPFAM" id="SSF47576">
    <property type="entry name" value="Calponin-homology domain, CH-domain"/>
    <property type="match status" value="1"/>
</dbReference>
<dbReference type="GO" id="GO:0051295">
    <property type="term" value="P:establishment of meiotic spindle localization"/>
    <property type="evidence" value="ECO:0007669"/>
    <property type="project" value="TreeGrafter"/>
</dbReference>
<feature type="region of interest" description="Disordered" evidence="12">
    <location>
        <begin position="212"/>
        <end position="232"/>
    </location>
</feature>
<keyword evidence="3" id="KW-0963">Cytoplasm</keyword>
<dbReference type="GO" id="GO:0005516">
    <property type="term" value="F:calmodulin binding"/>
    <property type="evidence" value="ECO:0007669"/>
    <property type="project" value="UniProtKB-KW"/>
</dbReference>
<dbReference type="GO" id="GO:0000278">
    <property type="term" value="P:mitotic cell cycle"/>
    <property type="evidence" value="ECO:0007669"/>
    <property type="project" value="TreeGrafter"/>
</dbReference>
<gene>
    <name evidence="14" type="ORF">J1605_002257</name>
</gene>
<evidence type="ECO:0000256" key="9">
    <source>
        <dbReference type="ARBA" id="ARBA00023054"/>
    </source>
</evidence>
<dbReference type="GO" id="GO:0007051">
    <property type="term" value="P:spindle organization"/>
    <property type="evidence" value="ECO:0007669"/>
    <property type="project" value="TreeGrafter"/>
</dbReference>
<evidence type="ECO:0000256" key="5">
    <source>
        <dbReference type="ARBA" id="ARBA00022618"/>
    </source>
</evidence>
<keyword evidence="10" id="KW-0539">Nucleus</keyword>
<evidence type="ECO:0000256" key="8">
    <source>
        <dbReference type="ARBA" id="ARBA00022860"/>
    </source>
</evidence>
<evidence type="ECO:0000256" key="3">
    <source>
        <dbReference type="ARBA" id="ARBA00022490"/>
    </source>
</evidence>
<dbReference type="InterPro" id="IPR036872">
    <property type="entry name" value="CH_dom_sf"/>
</dbReference>
<evidence type="ECO:0000313" key="15">
    <source>
        <dbReference type="Proteomes" id="UP001159641"/>
    </source>
</evidence>
<sequence>MPFAAKNVFYDERWKEKQEQGFTWWLNFILTPDDFTVKANISEGERQKVLNWLLSYNPLWLRIGLEASKEILLAFSRNFLGGEGDLSRHLSFLGLPVNHVQTPFDEFDFAVTNLAVDLQCGVRLVRTMELLTRNWNLSKKLRIPAISRLQKMHNVDIVLEILKSRGIQLNDEHENTSELYKELLENEKKNFQLVRSAAGDLGGIPAMIHHSDMSNTIPDEKVSKSVLTNHTS</sequence>
<dbReference type="GO" id="GO:0051301">
    <property type="term" value="P:cell division"/>
    <property type="evidence" value="ECO:0007669"/>
    <property type="project" value="UniProtKB-KW"/>
</dbReference>
<dbReference type="PANTHER" id="PTHR22706:SF1">
    <property type="entry name" value="ASSEMBLY FACTOR FOR SPINDLE MICROTUBULES"/>
    <property type="match status" value="1"/>
</dbReference>
<evidence type="ECO:0000256" key="11">
    <source>
        <dbReference type="ARBA" id="ARBA00023306"/>
    </source>
</evidence>
<accession>A0AB34HVE2</accession>
<dbReference type="AlphaFoldDB" id="A0AB34HVE2"/>
<name>A0AB34HVE2_ESCRO</name>
<dbReference type="PROSITE" id="PS50021">
    <property type="entry name" value="CH"/>
    <property type="match status" value="1"/>
</dbReference>
<evidence type="ECO:0000256" key="1">
    <source>
        <dbReference type="ARBA" id="ARBA00004123"/>
    </source>
</evidence>
<dbReference type="GO" id="GO:0005737">
    <property type="term" value="C:cytoplasm"/>
    <property type="evidence" value="ECO:0007669"/>
    <property type="project" value="UniProtKB-SubCell"/>
</dbReference>
<dbReference type="FunFam" id="1.10.418.10:FF:000051">
    <property type="entry name" value="Abnormal spindle-like microcephaly-associated protein homolog"/>
    <property type="match status" value="1"/>
</dbReference>
<dbReference type="PANTHER" id="PTHR22706">
    <property type="entry name" value="ASSEMBLY FACTOR FOR SPINDLE MICROTUBULES"/>
    <property type="match status" value="1"/>
</dbReference>
<dbReference type="InterPro" id="IPR051185">
    <property type="entry name" value="ASPM"/>
</dbReference>
<evidence type="ECO:0000256" key="12">
    <source>
        <dbReference type="SAM" id="MobiDB-lite"/>
    </source>
</evidence>
<dbReference type="EMBL" id="JAIQCJ010000524">
    <property type="protein sequence ID" value="KAJ8796128.1"/>
    <property type="molecule type" value="Genomic_DNA"/>
</dbReference>
<evidence type="ECO:0000256" key="7">
    <source>
        <dbReference type="ARBA" id="ARBA00022776"/>
    </source>
</evidence>
<evidence type="ECO:0000256" key="10">
    <source>
        <dbReference type="ARBA" id="ARBA00023242"/>
    </source>
</evidence>
<keyword evidence="15" id="KW-1185">Reference proteome</keyword>
<proteinExistence type="predicted"/>
<comment type="caution">
    <text evidence="14">The sequence shown here is derived from an EMBL/GenBank/DDBJ whole genome shotgun (WGS) entry which is preliminary data.</text>
</comment>
<evidence type="ECO:0000259" key="13">
    <source>
        <dbReference type="PROSITE" id="PS50021"/>
    </source>
</evidence>
<keyword evidence="7" id="KW-0498">Mitosis</keyword>
<dbReference type="Proteomes" id="UP001159641">
    <property type="component" value="Unassembled WGS sequence"/>
</dbReference>
<dbReference type="CDD" id="cd21223">
    <property type="entry name" value="CH_ASPM_rpt1"/>
    <property type="match status" value="1"/>
</dbReference>
<dbReference type="GO" id="GO:0000922">
    <property type="term" value="C:spindle pole"/>
    <property type="evidence" value="ECO:0007669"/>
    <property type="project" value="TreeGrafter"/>
</dbReference>
<keyword evidence="8" id="KW-0112">Calmodulin-binding</keyword>
<dbReference type="Gene3D" id="1.10.418.10">
    <property type="entry name" value="Calponin-like domain"/>
    <property type="match status" value="1"/>
</dbReference>
<evidence type="ECO:0000256" key="6">
    <source>
        <dbReference type="ARBA" id="ARBA00022737"/>
    </source>
</evidence>
<evidence type="ECO:0000313" key="14">
    <source>
        <dbReference type="EMBL" id="KAJ8796128.1"/>
    </source>
</evidence>
<keyword evidence="5" id="KW-0132">Cell division</keyword>
<keyword evidence="9" id="KW-0175">Coiled coil</keyword>
<protein>
    <recommendedName>
        <fullName evidence="13">Calponin-homology (CH) domain-containing protein</fullName>
    </recommendedName>
</protein>
<feature type="domain" description="Calponin-homology (CH)" evidence="13">
    <location>
        <begin position="66"/>
        <end position="202"/>
    </location>
</feature>
<keyword evidence="6" id="KW-0677">Repeat</keyword>
<dbReference type="GO" id="GO:0005634">
    <property type="term" value="C:nucleus"/>
    <property type="evidence" value="ECO:0007669"/>
    <property type="project" value="UniProtKB-SubCell"/>
</dbReference>
<evidence type="ECO:0000256" key="4">
    <source>
        <dbReference type="ARBA" id="ARBA00022553"/>
    </source>
</evidence>
<keyword evidence="11" id="KW-0131">Cell cycle</keyword>
<organism evidence="14 15">
    <name type="scientific">Eschrichtius robustus</name>
    <name type="common">California gray whale</name>
    <name type="synonym">Eschrichtius gibbosus</name>
    <dbReference type="NCBI Taxonomy" id="9764"/>
    <lineage>
        <taxon>Eukaryota</taxon>
        <taxon>Metazoa</taxon>
        <taxon>Chordata</taxon>
        <taxon>Craniata</taxon>
        <taxon>Vertebrata</taxon>
        <taxon>Euteleostomi</taxon>
        <taxon>Mammalia</taxon>
        <taxon>Eutheria</taxon>
        <taxon>Laurasiatheria</taxon>
        <taxon>Artiodactyla</taxon>
        <taxon>Whippomorpha</taxon>
        <taxon>Cetacea</taxon>
        <taxon>Mysticeti</taxon>
        <taxon>Eschrichtiidae</taxon>
        <taxon>Eschrichtius</taxon>
    </lineage>
</organism>
<reference evidence="14 15" key="1">
    <citation type="submission" date="2022-11" db="EMBL/GenBank/DDBJ databases">
        <title>Whole genome sequence of Eschrichtius robustus ER-17-0199.</title>
        <authorList>
            <person name="Bruniche-Olsen A."/>
            <person name="Black A.N."/>
            <person name="Fields C.J."/>
            <person name="Walden K."/>
            <person name="Dewoody J.A."/>
        </authorList>
    </citation>
    <scope>NUCLEOTIDE SEQUENCE [LARGE SCALE GENOMIC DNA]</scope>
    <source>
        <strain evidence="14">ER-17-0199</strain>
        <tissue evidence="14">Blubber</tissue>
    </source>
</reference>
<comment type="subcellular location">
    <subcellularLocation>
        <location evidence="2">Cytoplasm</location>
    </subcellularLocation>
    <subcellularLocation>
        <location evidence="1">Nucleus</location>
    </subcellularLocation>
</comment>